<evidence type="ECO:0000313" key="1">
    <source>
        <dbReference type="EMBL" id="QHL90463.1"/>
    </source>
</evidence>
<gene>
    <name evidence="1" type="ORF">GVO57_05970</name>
</gene>
<dbReference type="Proteomes" id="UP000464468">
    <property type="component" value="Chromosome"/>
</dbReference>
<organism evidence="1 2">
    <name type="scientific">Sphingomonas changnyeongensis</name>
    <dbReference type="NCBI Taxonomy" id="2698679"/>
    <lineage>
        <taxon>Bacteria</taxon>
        <taxon>Pseudomonadati</taxon>
        <taxon>Pseudomonadota</taxon>
        <taxon>Alphaproteobacteria</taxon>
        <taxon>Sphingomonadales</taxon>
        <taxon>Sphingomonadaceae</taxon>
        <taxon>Sphingomonas</taxon>
    </lineage>
</organism>
<dbReference type="RefSeq" id="WP_160592391.1">
    <property type="nucleotide sequence ID" value="NZ_CP047895.1"/>
</dbReference>
<reference evidence="1 2" key="1">
    <citation type="submission" date="2020-01" db="EMBL/GenBank/DDBJ databases">
        <title>Sphingomonas sp. C33 whole genome sequece.</title>
        <authorList>
            <person name="Park C."/>
        </authorList>
    </citation>
    <scope>NUCLEOTIDE SEQUENCE [LARGE SCALE GENOMIC DNA]</scope>
    <source>
        <strain evidence="1 2">C33</strain>
    </source>
</reference>
<dbReference type="KEGG" id="schy:GVO57_05970"/>
<dbReference type="AlphaFoldDB" id="A0A7Z2S5K3"/>
<protein>
    <submittedName>
        <fullName evidence="1">Uncharacterized protein</fullName>
    </submittedName>
</protein>
<keyword evidence="2" id="KW-1185">Reference proteome</keyword>
<name>A0A7Z2S5K3_9SPHN</name>
<sequence>MASYRRASSGRAALLVAGLVVAGLAVAMPPGVGALAARPWPAALRPVGNGFPQPGDPCRVMGETAATVDLLDDSAALVGCRRAADARRLGGRTVGRVGGVILVSVPHSRARPGDGDSRGDALVPGTRYHATAQLRCAGYRGAPPGLCAAGVVRGTETGSTVEVSLPGGAMRILFFDKAGRFISFSTAQADGTAALPVSARRDGDTTIATLGPERYEIPDVFVAGD</sequence>
<accession>A0A7Z2S5K3</accession>
<proteinExistence type="predicted"/>
<dbReference type="EMBL" id="CP047895">
    <property type="protein sequence ID" value="QHL90463.1"/>
    <property type="molecule type" value="Genomic_DNA"/>
</dbReference>
<evidence type="ECO:0000313" key="2">
    <source>
        <dbReference type="Proteomes" id="UP000464468"/>
    </source>
</evidence>